<feature type="transmembrane region" description="Helical" evidence="2">
    <location>
        <begin position="161"/>
        <end position="178"/>
    </location>
</feature>
<dbReference type="Pfam" id="PF11875">
    <property type="entry name" value="DnaJ-like_C11_C"/>
    <property type="match status" value="1"/>
</dbReference>
<evidence type="ECO:0000256" key="1">
    <source>
        <dbReference type="ARBA" id="ARBA00023186"/>
    </source>
</evidence>
<sequence length="215" mass="24850">MINTSEQVGECIDVTNVIQCMVDNSALIIHDGGSKAWLEGFYDPNDNKVSNLLYVRYKFLNRLHEVIVEDHEELCLPLEEHVLSDDEQDTLSLLETIDTDISSDINPDDETAVQDAIQRAKDRRFEKNRLRKCLRSVRRVRPRAQLYHEISNIKVARRRNLYLSLGLFFISITTYYSHQWQIIDFFKLPLIRVLANFIGLQPPSVPSLTCSISPS</sequence>
<keyword evidence="2" id="KW-0812">Transmembrane</keyword>
<feature type="domain" description="DnaJ-like protein C11 C-terminal" evidence="3">
    <location>
        <begin position="5"/>
        <end position="77"/>
    </location>
</feature>
<evidence type="ECO:0000256" key="2">
    <source>
        <dbReference type="SAM" id="Phobius"/>
    </source>
</evidence>
<organism evidence="4">
    <name type="scientific">Lygus hesperus</name>
    <name type="common">Western plant bug</name>
    <dbReference type="NCBI Taxonomy" id="30085"/>
    <lineage>
        <taxon>Eukaryota</taxon>
        <taxon>Metazoa</taxon>
        <taxon>Ecdysozoa</taxon>
        <taxon>Arthropoda</taxon>
        <taxon>Hexapoda</taxon>
        <taxon>Insecta</taxon>
        <taxon>Pterygota</taxon>
        <taxon>Neoptera</taxon>
        <taxon>Paraneoptera</taxon>
        <taxon>Hemiptera</taxon>
        <taxon>Heteroptera</taxon>
        <taxon>Panheteroptera</taxon>
        <taxon>Cimicomorpha</taxon>
        <taxon>Miridae</taxon>
        <taxon>Mirini</taxon>
        <taxon>Lygus</taxon>
    </lineage>
</organism>
<keyword evidence="2" id="KW-0472">Membrane</keyword>
<dbReference type="EMBL" id="GDHC01000736">
    <property type="protein sequence ID" value="JAQ17893.1"/>
    <property type="molecule type" value="Transcribed_RNA"/>
</dbReference>
<name>A0A0A9VTB9_LYGHE</name>
<protein>
    <submittedName>
        <fullName evidence="6">DnaJ subfamily C member 11</fullName>
    </submittedName>
</protein>
<dbReference type="InterPro" id="IPR052243">
    <property type="entry name" value="Mito_inner_membrane_organizer"/>
</dbReference>
<reference evidence="4" key="1">
    <citation type="journal article" date="2014" name="PLoS ONE">
        <title>Transcriptome-Based Identification of ABC Transporters in the Western Tarnished Plant Bug Lygus hesperus.</title>
        <authorList>
            <person name="Hull J.J."/>
            <person name="Chaney K."/>
            <person name="Geib S.M."/>
            <person name="Fabrick J.A."/>
            <person name="Brent C.S."/>
            <person name="Walsh D."/>
            <person name="Lavine L.C."/>
        </authorList>
    </citation>
    <scope>NUCLEOTIDE SEQUENCE</scope>
</reference>
<dbReference type="GO" id="GO:0042407">
    <property type="term" value="P:cristae formation"/>
    <property type="evidence" value="ECO:0007669"/>
    <property type="project" value="TreeGrafter"/>
</dbReference>
<reference evidence="6" key="3">
    <citation type="journal article" date="2016" name="Gigascience">
        <title>De novo construction of an expanded transcriptome assembly for the western tarnished plant bug, Lygus hesperus.</title>
        <authorList>
            <person name="Tassone E.E."/>
            <person name="Geib S.M."/>
            <person name="Hall B."/>
            <person name="Fabrick J.A."/>
            <person name="Brent C.S."/>
            <person name="Hull J.J."/>
        </authorList>
    </citation>
    <scope>NUCLEOTIDE SEQUENCE</scope>
</reference>
<dbReference type="EMBL" id="GBHO01015079">
    <property type="protein sequence ID" value="JAG28525.1"/>
    <property type="molecule type" value="Transcribed_RNA"/>
</dbReference>
<dbReference type="AlphaFoldDB" id="A0A0A9VTB9"/>
<dbReference type="EMBL" id="GBHO01044635">
    <property type="protein sequence ID" value="JAF98968.1"/>
    <property type="molecule type" value="Transcribed_RNA"/>
</dbReference>
<evidence type="ECO:0000313" key="4">
    <source>
        <dbReference type="EMBL" id="JAF98968.1"/>
    </source>
</evidence>
<gene>
    <name evidence="6" type="primary">Dnajc11_1</name>
    <name evidence="5" type="ORF">CM83_16932</name>
    <name evidence="4" type="ORF">CM83_16934</name>
    <name evidence="6" type="ORF">g.14555</name>
</gene>
<reference evidence="4" key="2">
    <citation type="submission" date="2014-07" db="EMBL/GenBank/DDBJ databases">
        <authorList>
            <person name="Hull J."/>
        </authorList>
    </citation>
    <scope>NUCLEOTIDE SEQUENCE</scope>
</reference>
<dbReference type="GO" id="GO:0005739">
    <property type="term" value="C:mitochondrion"/>
    <property type="evidence" value="ECO:0007669"/>
    <property type="project" value="GOC"/>
</dbReference>
<keyword evidence="1" id="KW-0143">Chaperone</keyword>
<proteinExistence type="predicted"/>
<evidence type="ECO:0000259" key="3">
    <source>
        <dbReference type="Pfam" id="PF11875"/>
    </source>
</evidence>
<evidence type="ECO:0000313" key="6">
    <source>
        <dbReference type="EMBL" id="JAQ17893.1"/>
    </source>
</evidence>
<dbReference type="InterPro" id="IPR024586">
    <property type="entry name" value="DnaJ-like_C11_C"/>
</dbReference>
<dbReference type="PANTHER" id="PTHR44157">
    <property type="entry name" value="DNAJ HOMOLOG SUBFAMILY C MEMBER 11"/>
    <property type="match status" value="1"/>
</dbReference>
<accession>A0A0A9VTB9</accession>
<evidence type="ECO:0000313" key="5">
    <source>
        <dbReference type="EMBL" id="JAG28525.1"/>
    </source>
</evidence>
<keyword evidence="2" id="KW-1133">Transmembrane helix</keyword>
<dbReference type="PANTHER" id="PTHR44157:SF1">
    <property type="entry name" value="DNAJ HOMOLOG SUBFAMILY C MEMBER 11"/>
    <property type="match status" value="1"/>
</dbReference>